<dbReference type="EnsemblPlants" id="LPERR04G01630.1">
    <property type="protein sequence ID" value="LPERR04G01630.1"/>
    <property type="gene ID" value="LPERR04G01630"/>
</dbReference>
<dbReference type="HOGENOM" id="CLU_689588_0_0_1"/>
<protein>
    <submittedName>
        <fullName evidence="1">Uncharacterized protein</fullName>
    </submittedName>
</protein>
<dbReference type="Gramene" id="LPERR04G01630.1">
    <property type="protein sequence ID" value="LPERR04G01630.1"/>
    <property type="gene ID" value="LPERR04G01630"/>
</dbReference>
<evidence type="ECO:0000313" key="1">
    <source>
        <dbReference type="EnsemblPlants" id="LPERR04G01630.1"/>
    </source>
</evidence>
<dbReference type="AlphaFoldDB" id="A0A0D9W293"/>
<reference evidence="1" key="3">
    <citation type="submission" date="2015-04" db="UniProtKB">
        <authorList>
            <consortium name="EnsemblPlants"/>
        </authorList>
    </citation>
    <scope>IDENTIFICATION</scope>
</reference>
<evidence type="ECO:0000313" key="2">
    <source>
        <dbReference type="Proteomes" id="UP000032180"/>
    </source>
</evidence>
<dbReference type="Proteomes" id="UP000032180">
    <property type="component" value="Chromosome 4"/>
</dbReference>
<accession>A0A0D9W293</accession>
<reference evidence="2" key="2">
    <citation type="submission" date="2013-12" db="EMBL/GenBank/DDBJ databases">
        <authorList>
            <person name="Yu Y."/>
            <person name="Lee S."/>
            <person name="de Baynast K."/>
            <person name="Wissotski M."/>
            <person name="Liu L."/>
            <person name="Talag J."/>
            <person name="Goicoechea J."/>
            <person name="Angelova A."/>
            <person name="Jetty R."/>
            <person name="Kudrna D."/>
            <person name="Golser W."/>
            <person name="Rivera L."/>
            <person name="Zhang J."/>
            <person name="Wing R."/>
        </authorList>
    </citation>
    <scope>NUCLEOTIDE SEQUENCE</scope>
</reference>
<organism evidence="1 2">
    <name type="scientific">Leersia perrieri</name>
    <dbReference type="NCBI Taxonomy" id="77586"/>
    <lineage>
        <taxon>Eukaryota</taxon>
        <taxon>Viridiplantae</taxon>
        <taxon>Streptophyta</taxon>
        <taxon>Embryophyta</taxon>
        <taxon>Tracheophyta</taxon>
        <taxon>Spermatophyta</taxon>
        <taxon>Magnoliopsida</taxon>
        <taxon>Liliopsida</taxon>
        <taxon>Poales</taxon>
        <taxon>Poaceae</taxon>
        <taxon>BOP clade</taxon>
        <taxon>Oryzoideae</taxon>
        <taxon>Oryzeae</taxon>
        <taxon>Oryzinae</taxon>
        <taxon>Leersia</taxon>
    </lineage>
</organism>
<proteinExistence type="predicted"/>
<dbReference type="STRING" id="77586.A0A0D9W293"/>
<reference evidence="1 2" key="1">
    <citation type="submission" date="2012-08" db="EMBL/GenBank/DDBJ databases">
        <title>Oryza genome evolution.</title>
        <authorList>
            <person name="Wing R.A."/>
        </authorList>
    </citation>
    <scope>NUCLEOTIDE SEQUENCE</scope>
</reference>
<name>A0A0D9W293_9ORYZ</name>
<sequence>MESGWGDRCGGQTEAVPCCRGACDVTQEEEMDDPSNTTVASENPKLLPNADAYMDTNNLDVQTQVPGQTKKWPTFMELLCGEEDFDLLPFEANEAEGNNYNYAETMSLLGNNPYDIWTGGAQLEPQEHMVTLGYFSGIGSQLPGSQTVKLLDGNIGSCLASPRDNQLQGGHLALLMSYISAFAAPDQQIPTSLVMRQSIEQPAMSHSAIQKSDNVNSTSGIGHSDCTFDTGTEEMFGGVANLSPSKGDLGLQGGHLALLMSNISAFAPPDQQIPTRFVRSRSIKQLMASHCTIQKSDAVNSTSGIGHSDCTFETVSEKMFGGGVNLSLPNGDPDKQIPTSFVRSRSIKQLMASHSAIQKSNVVNSTGGIGHPDCTFETVSEEMFGGGVNLPPPNGDHGPF</sequence>
<keyword evidence="2" id="KW-1185">Reference proteome</keyword>